<dbReference type="AlphaFoldDB" id="A0A643FTS0"/>
<feature type="region of interest" description="Disordered" evidence="1">
    <location>
        <begin position="54"/>
        <end position="76"/>
    </location>
</feature>
<organism evidence="3 4">
    <name type="scientific">Cupriavidus basilensis</name>
    <dbReference type="NCBI Taxonomy" id="68895"/>
    <lineage>
        <taxon>Bacteria</taxon>
        <taxon>Pseudomonadati</taxon>
        <taxon>Pseudomonadota</taxon>
        <taxon>Betaproteobacteria</taxon>
        <taxon>Burkholderiales</taxon>
        <taxon>Burkholderiaceae</taxon>
        <taxon>Cupriavidus</taxon>
    </lineage>
</organism>
<reference evidence="3 4" key="1">
    <citation type="submission" date="2020-10" db="EMBL/GenBank/DDBJ databases">
        <title>Complete genome sequence of Cupriavidus basilensis CCUG 49340T.</title>
        <authorList>
            <person name="Salva-Serra F."/>
            <person name="Donoso R.A."/>
            <person name="Cho K.H."/>
            <person name="Yoo J.A."/>
            <person name="Lee K."/>
            <person name="Yoon S.-H."/>
            <person name="Perez-Pantoja D."/>
            <person name="Moore E.R.B."/>
        </authorList>
    </citation>
    <scope>NUCLEOTIDE SEQUENCE [LARGE SCALE GENOMIC DNA]</scope>
    <source>
        <strain evidence="4">CCUG 49340</strain>
    </source>
</reference>
<protein>
    <recommendedName>
        <fullName evidence="5">Flagellin</fullName>
    </recommendedName>
</protein>
<proteinExistence type="predicted"/>
<evidence type="ECO:0000313" key="3">
    <source>
        <dbReference type="EMBL" id="QOT80023.1"/>
    </source>
</evidence>
<gene>
    <name evidence="3" type="ORF">F7R26_021240</name>
</gene>
<dbReference type="Proteomes" id="UP000397656">
    <property type="component" value="Chromosome 2"/>
</dbReference>
<feature type="signal peptide" evidence="2">
    <location>
        <begin position="1"/>
        <end position="37"/>
    </location>
</feature>
<name>A0A643FTS0_9BURK</name>
<feature type="region of interest" description="Disordered" evidence="1">
    <location>
        <begin position="105"/>
        <end position="153"/>
    </location>
</feature>
<evidence type="ECO:0000256" key="1">
    <source>
        <dbReference type="SAM" id="MobiDB-lite"/>
    </source>
</evidence>
<feature type="region of interest" description="Disordered" evidence="1">
    <location>
        <begin position="300"/>
        <end position="326"/>
    </location>
</feature>
<feature type="chain" id="PRO_5043310519" description="Flagellin" evidence="2">
    <location>
        <begin position="38"/>
        <end position="420"/>
    </location>
</feature>
<evidence type="ECO:0008006" key="5">
    <source>
        <dbReference type="Google" id="ProtNLM"/>
    </source>
</evidence>
<feature type="compositionally biased region" description="Low complexity" evidence="1">
    <location>
        <begin position="121"/>
        <end position="133"/>
    </location>
</feature>
<accession>A0A643FTS0</accession>
<evidence type="ECO:0000256" key="2">
    <source>
        <dbReference type="SAM" id="SignalP"/>
    </source>
</evidence>
<sequence length="420" mass="40609">MFQTSSTPAQRRRGGAGSATAAMLLGAGLACAGQARADEGTGLEALDLHSASGSAGLAAAPAVPEQTDSRTNNPYLAAALGSMAGRTPAQQEPVAAPLADHLAEVAPDPTTDSSGALEAASGPSGRSEPSGPSDTKDIQAAPPPPAARADTVAWKPVADKDLQDLRGGFAAAARPAAEASGDAAIAGPDTARAQAPAPQVHAARTTMASWKPVAQERLDDLRGGFDVGSGLQVSFGIERTVLINGALVVSTSLTIPDVSRITADQATRLAAALSIATGAGAAAATAVGNALASNPVTAGTSGANGSSAAGGSSSSTGTSGSASGSAGTAVTSLPATAIAAAGAAVTTNGVLSLIQNGPGNSAAASMLAGAPVTVIQNTLNNQSIQNLVTINAGVNTLQAFRAQVANATLNNALLSAAGRH</sequence>
<dbReference type="GeneID" id="98403456"/>
<dbReference type="EMBL" id="CP062804">
    <property type="protein sequence ID" value="QOT80023.1"/>
    <property type="molecule type" value="Genomic_DNA"/>
</dbReference>
<evidence type="ECO:0000313" key="4">
    <source>
        <dbReference type="Proteomes" id="UP000397656"/>
    </source>
</evidence>
<keyword evidence="2" id="KW-0732">Signal</keyword>
<dbReference type="RefSeq" id="WP_150986443.1">
    <property type="nucleotide sequence ID" value="NZ_CP062804.1"/>
</dbReference>